<dbReference type="AlphaFoldDB" id="A0A6G8AYD2"/>
<sequence length="95" mass="11441">MVNQEKIKQTDLQLELVYQLVDGHEFILKVNNVIDSLTKEQVKNIMERLMHFEWITDLKGKTRFPAGMKPKSARYTHRNYQMIWQQSDKNNSWMN</sequence>
<proteinExistence type="predicted"/>
<name>A0A6G8AYD2_9LACO</name>
<dbReference type="EMBL" id="CP049888">
    <property type="protein sequence ID" value="QIL49962.1"/>
    <property type="molecule type" value="Genomic_DNA"/>
</dbReference>
<dbReference type="Pfam" id="PF11148">
    <property type="entry name" value="DUF2922"/>
    <property type="match status" value="1"/>
</dbReference>
<evidence type="ECO:0000313" key="2">
    <source>
        <dbReference type="Proteomes" id="UP000500741"/>
    </source>
</evidence>
<dbReference type="Proteomes" id="UP000500741">
    <property type="component" value="Chromosome"/>
</dbReference>
<dbReference type="KEGG" id="wco:G7084_00645"/>
<dbReference type="RefSeq" id="WP_166009102.1">
    <property type="nucleotide sequence ID" value="NZ_CP049888.1"/>
</dbReference>
<reference evidence="1 2" key="1">
    <citation type="submission" date="2020-03" db="EMBL/GenBank/DDBJ databases">
        <title>Weissella sp. nov., isolated from Cybister lewisianus.</title>
        <authorList>
            <person name="Hyun D.-W."/>
            <person name="Bae J.-W."/>
        </authorList>
    </citation>
    <scope>NUCLEOTIDE SEQUENCE [LARGE SCALE GENOMIC DNA]</scope>
    <source>
        <strain evidence="1 2">HDW19</strain>
    </source>
</reference>
<accession>A0A6G8AYD2</accession>
<organism evidence="1 2">
    <name type="scientific">Weissella coleopterorum</name>
    <dbReference type="NCBI Taxonomy" id="2714949"/>
    <lineage>
        <taxon>Bacteria</taxon>
        <taxon>Bacillati</taxon>
        <taxon>Bacillota</taxon>
        <taxon>Bacilli</taxon>
        <taxon>Lactobacillales</taxon>
        <taxon>Lactobacillaceae</taxon>
        <taxon>Weissella</taxon>
    </lineage>
</organism>
<protein>
    <submittedName>
        <fullName evidence="1">DUF2922 domain-containing protein</fullName>
    </submittedName>
</protein>
<keyword evidence="2" id="KW-1185">Reference proteome</keyword>
<dbReference type="InterPro" id="IPR021321">
    <property type="entry name" value="DUF2922"/>
</dbReference>
<gene>
    <name evidence="1" type="ORF">G7084_00645</name>
</gene>
<evidence type="ECO:0000313" key="1">
    <source>
        <dbReference type="EMBL" id="QIL49962.1"/>
    </source>
</evidence>